<dbReference type="PROSITE" id="PS51842">
    <property type="entry name" value="IF_ROD_2"/>
    <property type="match status" value="1"/>
</dbReference>
<evidence type="ECO:0000256" key="2">
    <source>
        <dbReference type="ARBA" id="ARBA00023054"/>
    </source>
</evidence>
<feature type="region of interest" description="Disordered" evidence="5">
    <location>
        <begin position="43"/>
        <end position="63"/>
    </location>
</feature>
<reference evidence="7" key="1">
    <citation type="submission" date="2025-08" db="UniProtKB">
        <authorList>
            <consortium name="Ensembl"/>
        </authorList>
    </citation>
    <scope>IDENTIFICATION</scope>
</reference>
<evidence type="ECO:0000259" key="6">
    <source>
        <dbReference type="PROSITE" id="PS51842"/>
    </source>
</evidence>
<dbReference type="Gene3D" id="1.20.5.1160">
    <property type="entry name" value="Vasodilator-stimulated phosphoprotein"/>
    <property type="match status" value="1"/>
</dbReference>
<proteinExistence type="inferred from homology"/>
<evidence type="ECO:0000256" key="1">
    <source>
        <dbReference type="ARBA" id="ARBA00022754"/>
    </source>
</evidence>
<name>S4RBT0_PETMA</name>
<dbReference type="GeneTree" id="ENSGT00950000182969"/>
<keyword evidence="1 3" id="KW-0403">Intermediate filament</keyword>
<dbReference type="Gene3D" id="1.20.5.170">
    <property type="match status" value="1"/>
</dbReference>
<evidence type="ECO:0000256" key="4">
    <source>
        <dbReference type="SAM" id="Coils"/>
    </source>
</evidence>
<dbReference type="PRINTS" id="PR01248">
    <property type="entry name" value="TYPE1KERATIN"/>
</dbReference>
<accession>S4RBT0</accession>
<dbReference type="GO" id="GO:0005882">
    <property type="term" value="C:intermediate filament"/>
    <property type="evidence" value="ECO:0007669"/>
    <property type="project" value="UniProtKB-KW"/>
</dbReference>
<dbReference type="Pfam" id="PF00038">
    <property type="entry name" value="Filament"/>
    <property type="match status" value="1"/>
</dbReference>
<feature type="domain" description="IF rod" evidence="6">
    <location>
        <begin position="62"/>
        <end position="373"/>
    </location>
</feature>
<protein>
    <recommendedName>
        <fullName evidence="6">IF rod domain-containing protein</fullName>
    </recommendedName>
</protein>
<comment type="similarity">
    <text evidence="3">Belongs to the intermediate filament family.</text>
</comment>
<dbReference type="InterPro" id="IPR039008">
    <property type="entry name" value="IF_rod_dom"/>
</dbReference>
<evidence type="ECO:0000256" key="3">
    <source>
        <dbReference type="RuleBase" id="RU000685"/>
    </source>
</evidence>
<reference evidence="7" key="2">
    <citation type="submission" date="2025-09" db="UniProtKB">
        <authorList>
            <consortium name="Ensembl"/>
        </authorList>
    </citation>
    <scope>IDENTIFICATION</scope>
</reference>
<evidence type="ECO:0000313" key="7">
    <source>
        <dbReference type="Ensembl" id="ENSPMAP00000002661.1"/>
    </source>
</evidence>
<dbReference type="Gene3D" id="1.20.5.500">
    <property type="entry name" value="Single helix bin"/>
    <property type="match status" value="1"/>
</dbReference>
<evidence type="ECO:0000256" key="5">
    <source>
        <dbReference type="SAM" id="MobiDB-lite"/>
    </source>
</evidence>
<dbReference type="AlphaFoldDB" id="S4RBT0"/>
<feature type="coiled-coil region" evidence="4">
    <location>
        <begin position="66"/>
        <end position="100"/>
    </location>
</feature>
<organism evidence="7">
    <name type="scientific">Petromyzon marinus</name>
    <name type="common">Sea lamprey</name>
    <dbReference type="NCBI Taxonomy" id="7757"/>
    <lineage>
        <taxon>Eukaryota</taxon>
        <taxon>Metazoa</taxon>
        <taxon>Chordata</taxon>
        <taxon>Craniata</taxon>
        <taxon>Vertebrata</taxon>
        <taxon>Cyclostomata</taxon>
        <taxon>Hyperoartia</taxon>
        <taxon>Petromyzontiformes</taxon>
        <taxon>Petromyzontidae</taxon>
        <taxon>Petromyzon</taxon>
    </lineage>
</organism>
<dbReference type="OMA" id="TEAGYCA"/>
<dbReference type="SUPFAM" id="SSF64593">
    <property type="entry name" value="Intermediate filament protein, coiled coil region"/>
    <property type="match status" value="2"/>
</dbReference>
<dbReference type="PROSITE" id="PS00226">
    <property type="entry name" value="IF_ROD_1"/>
    <property type="match status" value="1"/>
</dbReference>
<dbReference type="HOGENOM" id="CLU_012560_8_1_1"/>
<dbReference type="STRING" id="7757.ENSPMAP00000002661"/>
<dbReference type="GO" id="GO:0005198">
    <property type="term" value="F:structural molecule activity"/>
    <property type="evidence" value="ECO:0007669"/>
    <property type="project" value="InterPro"/>
</dbReference>
<sequence length="417" mass="45851">VAAVVRLKMSSYTRGFSSMSLGGSRARGGLASSYSGARAAGAALPEPAGRWPGTPLRDAHGEREEMQELNKRLAGYLHKVKELEAANATTEANIQELLRVRGAIVQDHGARFAAIADLRSKMLAQVLENGRIGLDVDNARLAADDFRCKWETEVALRSSVEADIGNLHMLLDEYTGSRDAMASEAQSMHEELAYMKRNHREELGALKAQVEGSSVSIQVDSAKGVDLTKMLGDMREQYESLIARSRGQAEEAFRKQLESVKVQSFQQDQAASAAKAELAEVRRTMQGLTVELESLMALLGSLEEQLRQTEHDNARELSSHGDQIGALQGRLHSVHGATNAQLRDYSELLNMKMKLEQEIGTYRRLLEGEESSPVIPAEATKAEEVKKRKKVVITQTIVDGEVINTSEEVSENKHTNK</sequence>
<keyword evidence="2 4" id="KW-0175">Coiled coil</keyword>
<dbReference type="SMART" id="SM01391">
    <property type="entry name" value="Filament"/>
    <property type="match status" value="1"/>
</dbReference>
<dbReference type="InterPro" id="IPR002957">
    <property type="entry name" value="Keratin_I"/>
</dbReference>
<dbReference type="Ensembl" id="ENSPMAT00000002674.1">
    <property type="protein sequence ID" value="ENSPMAP00000002661.1"/>
    <property type="gene ID" value="ENSPMAG00000002420.1"/>
</dbReference>
<dbReference type="PANTHER" id="PTHR23239:SF344">
    <property type="entry name" value="KERATIN, TYPE I CYTOSKELETAL 15-LIKE"/>
    <property type="match status" value="1"/>
</dbReference>
<dbReference type="PANTHER" id="PTHR23239">
    <property type="entry name" value="INTERMEDIATE FILAMENT"/>
    <property type="match status" value="1"/>
</dbReference>
<dbReference type="InterPro" id="IPR018039">
    <property type="entry name" value="IF_conserved"/>
</dbReference>
<feature type="coiled-coil region" evidence="4">
    <location>
        <begin position="271"/>
        <end position="312"/>
    </location>
</feature>